<evidence type="ECO:0000256" key="4">
    <source>
        <dbReference type="PROSITE-ProRule" id="PRU00335"/>
    </source>
</evidence>
<dbReference type="EMBL" id="BJXB01000018">
    <property type="protein sequence ID" value="GEM48108.1"/>
    <property type="molecule type" value="Genomic_DNA"/>
</dbReference>
<dbReference type="Proteomes" id="UP000321306">
    <property type="component" value="Unassembled WGS sequence"/>
</dbReference>
<evidence type="ECO:0000256" key="2">
    <source>
        <dbReference type="ARBA" id="ARBA00023125"/>
    </source>
</evidence>
<keyword evidence="2 4" id="KW-0238">DNA-binding</keyword>
<comment type="caution">
    <text evidence="6">The sequence shown here is derived from an EMBL/GenBank/DDBJ whole genome shotgun (WGS) entry which is preliminary data.</text>
</comment>
<dbReference type="AlphaFoldDB" id="A0A511N6K8"/>
<dbReference type="PROSITE" id="PS50977">
    <property type="entry name" value="HTH_TETR_2"/>
    <property type="match status" value="1"/>
</dbReference>
<dbReference type="SUPFAM" id="SSF48498">
    <property type="entry name" value="Tetracyclin repressor-like, C-terminal domain"/>
    <property type="match status" value="1"/>
</dbReference>
<dbReference type="SUPFAM" id="SSF46689">
    <property type="entry name" value="Homeodomain-like"/>
    <property type="match status" value="1"/>
</dbReference>
<reference evidence="6 7" key="1">
    <citation type="submission" date="2019-07" db="EMBL/GenBank/DDBJ databases">
        <title>Whole genome shotgun sequence of Deinococcus cellulosilyticus NBRC 106333.</title>
        <authorList>
            <person name="Hosoyama A."/>
            <person name="Uohara A."/>
            <person name="Ohji S."/>
            <person name="Ichikawa N."/>
        </authorList>
    </citation>
    <scope>NUCLEOTIDE SEQUENCE [LARGE SCALE GENOMIC DNA]</scope>
    <source>
        <strain evidence="6 7">NBRC 106333</strain>
    </source>
</reference>
<dbReference type="OrthoDB" id="268339at2"/>
<feature type="DNA-binding region" description="H-T-H motif" evidence="4">
    <location>
        <begin position="35"/>
        <end position="54"/>
    </location>
</feature>
<dbReference type="PRINTS" id="PR00455">
    <property type="entry name" value="HTHTETR"/>
</dbReference>
<dbReference type="RefSeq" id="WP_146886919.1">
    <property type="nucleotide sequence ID" value="NZ_BJXB01000018.1"/>
</dbReference>
<gene>
    <name evidence="6" type="ORF">DC3_37430</name>
</gene>
<evidence type="ECO:0000259" key="5">
    <source>
        <dbReference type="PROSITE" id="PS50977"/>
    </source>
</evidence>
<dbReference type="GO" id="GO:0000976">
    <property type="term" value="F:transcription cis-regulatory region binding"/>
    <property type="evidence" value="ECO:0007669"/>
    <property type="project" value="TreeGrafter"/>
</dbReference>
<protein>
    <submittedName>
        <fullName evidence="6">TetR family transcriptional regulator</fullName>
    </submittedName>
</protein>
<dbReference type="Gene3D" id="1.10.357.10">
    <property type="entry name" value="Tetracycline Repressor, domain 2"/>
    <property type="match status" value="1"/>
</dbReference>
<evidence type="ECO:0000313" key="6">
    <source>
        <dbReference type="EMBL" id="GEM48108.1"/>
    </source>
</evidence>
<dbReference type="PANTHER" id="PTHR30055:SF234">
    <property type="entry name" value="HTH-TYPE TRANSCRIPTIONAL REGULATOR BETI"/>
    <property type="match status" value="1"/>
</dbReference>
<dbReference type="InterPro" id="IPR036271">
    <property type="entry name" value="Tet_transcr_reg_TetR-rel_C_sf"/>
</dbReference>
<keyword evidence="3" id="KW-0804">Transcription</keyword>
<name>A0A511N6K8_DEIC1</name>
<dbReference type="InterPro" id="IPR050109">
    <property type="entry name" value="HTH-type_TetR-like_transc_reg"/>
</dbReference>
<keyword evidence="7" id="KW-1185">Reference proteome</keyword>
<dbReference type="InterPro" id="IPR009057">
    <property type="entry name" value="Homeodomain-like_sf"/>
</dbReference>
<dbReference type="Pfam" id="PF21776">
    <property type="entry name" value="TetR_C_44"/>
    <property type="match status" value="1"/>
</dbReference>
<proteinExistence type="predicted"/>
<evidence type="ECO:0000313" key="7">
    <source>
        <dbReference type="Proteomes" id="UP000321306"/>
    </source>
</evidence>
<evidence type="ECO:0000256" key="1">
    <source>
        <dbReference type="ARBA" id="ARBA00023015"/>
    </source>
</evidence>
<keyword evidence="1" id="KW-0805">Transcription regulation</keyword>
<dbReference type="Pfam" id="PF00440">
    <property type="entry name" value="TetR_N"/>
    <property type="match status" value="1"/>
</dbReference>
<dbReference type="GO" id="GO:0003700">
    <property type="term" value="F:DNA-binding transcription factor activity"/>
    <property type="evidence" value="ECO:0007669"/>
    <property type="project" value="TreeGrafter"/>
</dbReference>
<dbReference type="InterPro" id="IPR001647">
    <property type="entry name" value="HTH_TetR"/>
</dbReference>
<evidence type="ECO:0000256" key="3">
    <source>
        <dbReference type="ARBA" id="ARBA00023163"/>
    </source>
</evidence>
<dbReference type="InterPro" id="IPR049444">
    <property type="entry name" value="TetR_C_44"/>
</dbReference>
<organism evidence="6 7">
    <name type="scientific">Deinococcus cellulosilyticus (strain DSM 18568 / NBRC 106333 / KACC 11606 / 5516J-15)</name>
    <dbReference type="NCBI Taxonomy" id="1223518"/>
    <lineage>
        <taxon>Bacteria</taxon>
        <taxon>Thermotogati</taxon>
        <taxon>Deinococcota</taxon>
        <taxon>Deinococci</taxon>
        <taxon>Deinococcales</taxon>
        <taxon>Deinococcaceae</taxon>
        <taxon>Deinococcus</taxon>
    </lineage>
</organism>
<accession>A0A511N6K8</accession>
<feature type="domain" description="HTH tetR-type" evidence="5">
    <location>
        <begin position="12"/>
        <end position="72"/>
    </location>
</feature>
<sequence>MEPITLRERQKERRRNRIYAVAIDLFKRNGFQQTTATDIAKGAHVSRGTFFNYYPYKEAVLLDYGAELVDTLADQAERHLQNGVTPEQVLQDTFKQLAAFCIKDRDLFPPLAYEVLNPDPERARTAYQALPLSKVIEMCLRPLKDQNRLREDLSLERMCNLIADTFLMVALRWSAYNSEGDLEQELKKSLSLMLEGVFRR</sequence>
<dbReference type="PANTHER" id="PTHR30055">
    <property type="entry name" value="HTH-TYPE TRANSCRIPTIONAL REGULATOR RUTR"/>
    <property type="match status" value="1"/>
</dbReference>